<name>A0A3B0TE84_9ZZZZ</name>
<sequence>MGSFLAMIWRFGLAGALFVGAGLLLWSQWLAAEAVAARGQVMNPVSGGVIGALDFNPLAHRLVFEEFALGLAANALALSKAGRYRPATEQGKRARKVFEAAISRAPIAPGAWAELARANLQIEGATRITTAALARSYATGPRQGWIAPRRVELALLTWGVLAPDTRAVTAREIAEMVTTVPGARALAKIYLDLRPVSLRAPMESALKTAPVINQRRFLRAIRYLNTR</sequence>
<dbReference type="AlphaFoldDB" id="A0A3B0TE84"/>
<accession>A0A3B0TE84</accession>
<dbReference type="EMBL" id="UOEM01000052">
    <property type="protein sequence ID" value="VAW12762.1"/>
    <property type="molecule type" value="Genomic_DNA"/>
</dbReference>
<evidence type="ECO:0000313" key="1">
    <source>
        <dbReference type="EMBL" id="VAW12762.1"/>
    </source>
</evidence>
<proteinExistence type="predicted"/>
<gene>
    <name evidence="1" type="ORF">MNBD_ALPHA09-430</name>
</gene>
<organism evidence="1">
    <name type="scientific">hydrothermal vent metagenome</name>
    <dbReference type="NCBI Taxonomy" id="652676"/>
    <lineage>
        <taxon>unclassified sequences</taxon>
        <taxon>metagenomes</taxon>
        <taxon>ecological metagenomes</taxon>
    </lineage>
</organism>
<reference evidence="1" key="1">
    <citation type="submission" date="2018-06" db="EMBL/GenBank/DDBJ databases">
        <authorList>
            <person name="Zhirakovskaya E."/>
        </authorList>
    </citation>
    <scope>NUCLEOTIDE SEQUENCE</scope>
</reference>
<protein>
    <submittedName>
        <fullName evidence="1">Uncharacterized protein</fullName>
    </submittedName>
</protein>